<feature type="transmembrane region" description="Helical" evidence="1">
    <location>
        <begin position="5"/>
        <end position="24"/>
    </location>
</feature>
<dbReference type="NCBIfam" id="TIGR01167">
    <property type="entry name" value="LPXTG_anchor"/>
    <property type="match status" value="1"/>
</dbReference>
<keyword evidence="1" id="KW-0812">Transmembrane</keyword>
<proteinExistence type="predicted"/>
<organism evidence="2 3">
    <name type="scientific">Staphylococcus caprae</name>
    <dbReference type="NCBI Taxonomy" id="29380"/>
    <lineage>
        <taxon>Bacteria</taxon>
        <taxon>Bacillati</taxon>
        <taxon>Bacillota</taxon>
        <taxon>Bacilli</taxon>
        <taxon>Bacillales</taxon>
        <taxon>Staphylococcaceae</taxon>
        <taxon>Staphylococcus</taxon>
    </lineage>
</organism>
<dbReference type="Proteomes" id="UP000274772">
    <property type="component" value="Chromosome"/>
</dbReference>
<dbReference type="RefSeq" id="WP_037541746.1">
    <property type="nucleotide sequence ID" value="NZ_AP018585.1"/>
</dbReference>
<keyword evidence="1" id="KW-1133">Transmembrane helix</keyword>
<keyword evidence="1" id="KW-0472">Membrane</keyword>
<dbReference type="GeneID" id="58050007"/>
<protein>
    <submittedName>
        <fullName evidence="2">LPXTG-motif cell wall anchor domain protein</fullName>
    </submittedName>
</protein>
<name>A0ABM7FTD5_9STAP</name>
<dbReference type="EMBL" id="AP018586">
    <property type="protein sequence ID" value="BBD91335.1"/>
    <property type="molecule type" value="Genomic_DNA"/>
</dbReference>
<evidence type="ECO:0000313" key="2">
    <source>
        <dbReference type="EMBL" id="BBD91335.1"/>
    </source>
</evidence>
<evidence type="ECO:0000256" key="1">
    <source>
        <dbReference type="SAM" id="Phobius"/>
    </source>
</evidence>
<accession>A0ABM7FTD5</accession>
<reference evidence="2 3" key="1">
    <citation type="submission" date="2018-05" db="EMBL/GenBank/DDBJ databases">
        <title>Complete genome sequencing of three human clinical isolates of Staphylococcus caprae reveals virulence factors similar to those of S. epidermidis and S. capitis.</title>
        <authorList>
            <person name="Watanabe S."/>
            <person name="Cui L."/>
        </authorList>
    </citation>
    <scope>NUCLEOTIDE SEQUENCE [LARGE SCALE GENOMIC DNA]</scope>
    <source>
        <strain evidence="2 3">JMUB590</strain>
    </source>
</reference>
<gene>
    <name evidence="2" type="ORF">JMUB590_0225</name>
</gene>
<evidence type="ECO:0000313" key="3">
    <source>
        <dbReference type="Proteomes" id="UP000274772"/>
    </source>
</evidence>
<keyword evidence="3" id="KW-1185">Reference proteome</keyword>
<sequence>MTHKFFKFFISTMAIMMASIFFMYNHSVLASTRNHDQVVGHFNQTSLNDESIHRAVNVSTVNHNSEHNLNSSKSRTTHVTQPASMMTLPDTGKSVSHSPFMAGIIALILGLIIFIYKKTSTNKQ</sequence>
<feature type="transmembrane region" description="Helical" evidence="1">
    <location>
        <begin position="95"/>
        <end position="116"/>
    </location>
</feature>